<organism evidence="2">
    <name type="scientific">Rhizophora mucronata</name>
    <name type="common">Asiatic mangrove</name>
    <dbReference type="NCBI Taxonomy" id="61149"/>
    <lineage>
        <taxon>Eukaryota</taxon>
        <taxon>Viridiplantae</taxon>
        <taxon>Streptophyta</taxon>
        <taxon>Embryophyta</taxon>
        <taxon>Tracheophyta</taxon>
        <taxon>Spermatophyta</taxon>
        <taxon>Magnoliopsida</taxon>
        <taxon>eudicotyledons</taxon>
        <taxon>Gunneridae</taxon>
        <taxon>Pentapetalae</taxon>
        <taxon>rosids</taxon>
        <taxon>fabids</taxon>
        <taxon>Malpighiales</taxon>
        <taxon>Rhizophoraceae</taxon>
        <taxon>Rhizophora</taxon>
    </lineage>
</organism>
<evidence type="ECO:0000313" key="2">
    <source>
        <dbReference type="EMBL" id="MBX42958.1"/>
    </source>
</evidence>
<keyword evidence="1" id="KW-1133">Transmembrane helix</keyword>
<feature type="transmembrane region" description="Helical" evidence="1">
    <location>
        <begin position="21"/>
        <end position="45"/>
    </location>
</feature>
<evidence type="ECO:0000256" key="1">
    <source>
        <dbReference type="SAM" id="Phobius"/>
    </source>
</evidence>
<reference evidence="2" key="1">
    <citation type="submission" date="2018-02" db="EMBL/GenBank/DDBJ databases">
        <title>Rhizophora mucronata_Transcriptome.</title>
        <authorList>
            <person name="Meera S.P."/>
            <person name="Sreeshan A."/>
            <person name="Augustine A."/>
        </authorList>
    </citation>
    <scope>NUCLEOTIDE SEQUENCE</scope>
    <source>
        <tissue evidence="2">Leaf</tissue>
    </source>
</reference>
<protein>
    <submittedName>
        <fullName evidence="2">Uncharacterized protein</fullName>
    </submittedName>
</protein>
<name>A0A2P2NKD3_RHIMU</name>
<sequence length="55" mass="6368">MHNSNLSREEERNLRSQNTMNIPYVLTNFICLTQNSCAYFLPAFVYHLSGRGMGK</sequence>
<proteinExistence type="predicted"/>
<dbReference type="EMBL" id="GGEC01062474">
    <property type="protein sequence ID" value="MBX42958.1"/>
    <property type="molecule type" value="Transcribed_RNA"/>
</dbReference>
<dbReference type="AlphaFoldDB" id="A0A2P2NKD3"/>
<keyword evidence="1" id="KW-0812">Transmembrane</keyword>
<accession>A0A2P2NKD3</accession>
<keyword evidence="1" id="KW-0472">Membrane</keyword>